<dbReference type="Pfam" id="PF09407">
    <property type="entry name" value="AbiEi_1"/>
    <property type="match status" value="1"/>
</dbReference>
<feature type="domain" description="AbiEi antitoxin C-terminal" evidence="1">
    <location>
        <begin position="78"/>
        <end position="201"/>
    </location>
</feature>
<dbReference type="InterPro" id="IPR018547">
    <property type="entry name" value="AbiEi_C"/>
</dbReference>
<keyword evidence="3" id="KW-1185">Reference proteome</keyword>
<reference evidence="2 3" key="1">
    <citation type="submission" date="2020-08" db="EMBL/GenBank/DDBJ databases">
        <title>Genomic Encyclopedia of Type Strains, Phase III (KMG-III): the genomes of soil and plant-associated and newly described type strains.</title>
        <authorList>
            <person name="Whitman W."/>
        </authorList>
    </citation>
    <scope>NUCLEOTIDE SEQUENCE [LARGE SCALE GENOMIC DNA]</scope>
    <source>
        <strain evidence="2 3">CECT 8960</strain>
    </source>
</reference>
<dbReference type="AlphaFoldDB" id="A0A7W7Q4I4"/>
<accession>A0A7W7Q4I4</accession>
<evidence type="ECO:0000313" key="3">
    <source>
        <dbReference type="Proteomes" id="UP000520767"/>
    </source>
</evidence>
<proteinExistence type="predicted"/>
<dbReference type="EMBL" id="JACHJQ010000003">
    <property type="protein sequence ID" value="MBB4906921.1"/>
    <property type="molecule type" value="Genomic_DNA"/>
</dbReference>
<evidence type="ECO:0000313" key="2">
    <source>
        <dbReference type="EMBL" id="MBB4906921.1"/>
    </source>
</evidence>
<gene>
    <name evidence="2" type="ORF">FHR82_003141</name>
</gene>
<sequence length="211" mass="22657">MRTRAAGKVPAALLRRPMRVIRPQDAADLYAFPRPELARLAKAGTLHRLAGGYYAVVPDDQTDRDWLPELEAAALGIAAADQGADGVALMGLSAARVHGAIPRALGVAVVAAAGHRRTLRLTDRDATVVFVRRDVGRLDCEQRPNELGRGLVTTVEQTLLDLAARPSLGGLTDEAEAAVRALIPRADRETLRELAIAQRRRAMLDRLLAGA</sequence>
<comment type="caution">
    <text evidence="2">The sequence shown here is derived from an EMBL/GenBank/DDBJ whole genome shotgun (WGS) entry which is preliminary data.</text>
</comment>
<dbReference type="Proteomes" id="UP000520767">
    <property type="component" value="Unassembled WGS sequence"/>
</dbReference>
<name>A0A7W7Q4I4_9PSEU</name>
<organism evidence="2 3">
    <name type="scientific">Actinophytocola algeriensis</name>
    <dbReference type="NCBI Taxonomy" id="1768010"/>
    <lineage>
        <taxon>Bacteria</taxon>
        <taxon>Bacillati</taxon>
        <taxon>Actinomycetota</taxon>
        <taxon>Actinomycetes</taxon>
        <taxon>Pseudonocardiales</taxon>
        <taxon>Pseudonocardiaceae</taxon>
    </lineage>
</organism>
<protein>
    <submittedName>
        <fullName evidence="2">Putative transcriptional regulator of viral defense system</fullName>
    </submittedName>
</protein>
<dbReference type="RefSeq" id="WP_221463793.1">
    <property type="nucleotide sequence ID" value="NZ_JACHJQ010000003.1"/>
</dbReference>
<evidence type="ECO:0000259" key="1">
    <source>
        <dbReference type="Pfam" id="PF09407"/>
    </source>
</evidence>